<sequence length="57" mass="6842">QVENQHQIRRKERAREDLIDAALTDKKQTQKISEFCSKSIKKYPAEREKPKMKSWNP</sequence>
<accession>A0A8X7CCM5</accession>
<gene>
    <name evidence="1" type="ORF">TNIN_368961</name>
</gene>
<evidence type="ECO:0000313" key="2">
    <source>
        <dbReference type="Proteomes" id="UP000886998"/>
    </source>
</evidence>
<dbReference type="AlphaFoldDB" id="A0A8X7CCM5"/>
<comment type="caution">
    <text evidence="1">The sequence shown here is derived from an EMBL/GenBank/DDBJ whole genome shotgun (WGS) entry which is preliminary data.</text>
</comment>
<feature type="non-terminal residue" evidence="1">
    <location>
        <position position="1"/>
    </location>
</feature>
<reference evidence="1" key="1">
    <citation type="submission" date="2020-08" db="EMBL/GenBank/DDBJ databases">
        <title>Multicomponent nature underlies the extraordinary mechanical properties of spider dragline silk.</title>
        <authorList>
            <person name="Kono N."/>
            <person name="Nakamura H."/>
            <person name="Mori M."/>
            <person name="Yoshida Y."/>
            <person name="Ohtoshi R."/>
            <person name="Malay A.D."/>
            <person name="Moran D.A.P."/>
            <person name="Tomita M."/>
            <person name="Numata K."/>
            <person name="Arakawa K."/>
        </authorList>
    </citation>
    <scope>NUCLEOTIDE SEQUENCE</scope>
</reference>
<proteinExistence type="predicted"/>
<dbReference type="EMBL" id="BMAV01016106">
    <property type="protein sequence ID" value="GFY66574.1"/>
    <property type="molecule type" value="Genomic_DNA"/>
</dbReference>
<name>A0A8X7CCM5_9ARAC</name>
<evidence type="ECO:0000313" key="1">
    <source>
        <dbReference type="EMBL" id="GFY66574.1"/>
    </source>
</evidence>
<dbReference type="Proteomes" id="UP000886998">
    <property type="component" value="Unassembled WGS sequence"/>
</dbReference>
<organism evidence="1 2">
    <name type="scientific">Trichonephila inaurata madagascariensis</name>
    <dbReference type="NCBI Taxonomy" id="2747483"/>
    <lineage>
        <taxon>Eukaryota</taxon>
        <taxon>Metazoa</taxon>
        <taxon>Ecdysozoa</taxon>
        <taxon>Arthropoda</taxon>
        <taxon>Chelicerata</taxon>
        <taxon>Arachnida</taxon>
        <taxon>Araneae</taxon>
        <taxon>Araneomorphae</taxon>
        <taxon>Entelegynae</taxon>
        <taxon>Araneoidea</taxon>
        <taxon>Nephilidae</taxon>
        <taxon>Trichonephila</taxon>
        <taxon>Trichonephila inaurata</taxon>
    </lineage>
</organism>
<protein>
    <submittedName>
        <fullName evidence="1">Uncharacterized protein</fullName>
    </submittedName>
</protein>
<keyword evidence="2" id="KW-1185">Reference proteome</keyword>